<dbReference type="GO" id="GO:0006351">
    <property type="term" value="P:DNA-templated transcription"/>
    <property type="evidence" value="ECO:0007669"/>
    <property type="project" value="InterPro"/>
</dbReference>
<dbReference type="EMBL" id="KV423997">
    <property type="protein sequence ID" value="KZT55300.1"/>
    <property type="molecule type" value="Genomic_DNA"/>
</dbReference>
<comment type="subcellular location">
    <subcellularLocation>
        <location evidence="1">Nucleus</location>
    </subcellularLocation>
</comment>
<dbReference type="STRING" id="1353952.A0A165EPY8"/>
<dbReference type="GO" id="GO:0003677">
    <property type="term" value="F:DNA binding"/>
    <property type="evidence" value="ECO:0007669"/>
    <property type="project" value="InterPro"/>
</dbReference>
<feature type="domain" description="Zn(2)-C6 fungal-type" evidence="5">
    <location>
        <begin position="103"/>
        <end position="134"/>
    </location>
</feature>
<evidence type="ECO:0000256" key="3">
    <source>
        <dbReference type="ARBA" id="ARBA00023242"/>
    </source>
</evidence>
<dbReference type="InterPro" id="IPR036864">
    <property type="entry name" value="Zn2-C6_fun-type_DNA-bd_sf"/>
</dbReference>
<sequence>MTVLVSPLSAIPGSDPASVPSTTSAATGSSGLSPVTPLSAGVNGAATNGTTTNGNGLHATNGNGTNGHAPSRGSKHPLPLSFEDPSDSAGPPMKKKRNRITLSCTECHRRKQQCDRGNPCSRCVKRGMADQCVMEMKQDALVPNGGVRGRRKSKPGREGAYPGAHGGSASASPVNGHAPTAASAVAAAAAAGGSTSYLGPGTVADFLNKIGFPQQANEPHVGSVYAPLPKPGDVDHSGRPDMRPQFPPRHVSDYLINHFFGNSTLNWLYDTVHRPTFDRSYVQFWSKDDPENLDFVALLAVMCASALQFLLDSEIERFMADVPSDLGTDRETLRAKLFNFSRMTLATSEHEQNPTLERLQTMLLVAIYSKNEGSATDNYSIIGAAIRIAQSMGMHRDGEGKWGMRPLEAELRRRMWWALYSYDRCQNMTLGRPYVIHDQHCDVRLPLNVDDDELTDADTLVGKPLTLPTHYSYQLLNIHYSKIVGRIADECFGVRPPTYRTVLELDSALHEFERNLPSYFRSQSAADALERPYLAYQSQMMMMNLQSTRIALHRPFLLRNPPDEDMDEGDEQNVRTAEFFKTSRAACILNCKKLLSAQHLLQSTISKAQLRWFMLAFRTFEPAATLCAAILQNPTDPQADDLDKWVEMARDLLLNMGSENVVALEGVKGLDILRTRCMAARNLPPPPGAIDGDTLNLPFYGTSIHIPRKPSSADSDSSASPSPDDSSAPSGQVITPDNIAMPAVPPPPPMEYQQLPQAVPDYQWAAQVLGEPQFTISDILGATNVSDSFWNDTLIENVFDAHFPSGYDVLGGNMDVLQGLQ</sequence>
<dbReference type="InterPro" id="IPR001138">
    <property type="entry name" value="Zn2Cys6_DnaBD"/>
</dbReference>
<dbReference type="SMART" id="SM00066">
    <property type="entry name" value="GAL4"/>
    <property type="match status" value="1"/>
</dbReference>
<proteinExistence type="predicted"/>
<evidence type="ECO:0000259" key="5">
    <source>
        <dbReference type="PROSITE" id="PS50048"/>
    </source>
</evidence>
<name>A0A165EPY8_9BASI</name>
<gene>
    <name evidence="6" type="ORF">CALCODRAFT_484860</name>
</gene>
<protein>
    <recommendedName>
        <fullName evidence="5">Zn(2)-C6 fungal-type domain-containing protein</fullName>
    </recommendedName>
</protein>
<dbReference type="InterPro" id="IPR007219">
    <property type="entry name" value="XnlR_reg_dom"/>
</dbReference>
<feature type="compositionally biased region" description="Low complexity" evidence="4">
    <location>
        <begin position="14"/>
        <end position="34"/>
    </location>
</feature>
<organism evidence="6 7">
    <name type="scientific">Calocera cornea HHB12733</name>
    <dbReference type="NCBI Taxonomy" id="1353952"/>
    <lineage>
        <taxon>Eukaryota</taxon>
        <taxon>Fungi</taxon>
        <taxon>Dikarya</taxon>
        <taxon>Basidiomycota</taxon>
        <taxon>Agaricomycotina</taxon>
        <taxon>Dacrymycetes</taxon>
        <taxon>Dacrymycetales</taxon>
        <taxon>Dacrymycetaceae</taxon>
        <taxon>Calocera</taxon>
    </lineage>
</organism>
<keyword evidence="7" id="KW-1185">Reference proteome</keyword>
<feature type="region of interest" description="Disordered" evidence="4">
    <location>
        <begin position="708"/>
        <end position="754"/>
    </location>
</feature>
<dbReference type="AlphaFoldDB" id="A0A165EPY8"/>
<dbReference type="OrthoDB" id="3364175at2759"/>
<feature type="region of interest" description="Disordered" evidence="4">
    <location>
        <begin position="143"/>
        <end position="177"/>
    </location>
</feature>
<evidence type="ECO:0000256" key="1">
    <source>
        <dbReference type="ARBA" id="ARBA00004123"/>
    </source>
</evidence>
<dbReference type="CDD" id="cd12148">
    <property type="entry name" value="fungal_TF_MHR"/>
    <property type="match status" value="1"/>
</dbReference>
<dbReference type="SMART" id="SM00906">
    <property type="entry name" value="Fungal_trans"/>
    <property type="match status" value="1"/>
</dbReference>
<dbReference type="Pfam" id="PF04082">
    <property type="entry name" value="Fungal_trans"/>
    <property type="match status" value="1"/>
</dbReference>
<dbReference type="Gene3D" id="4.10.240.10">
    <property type="entry name" value="Zn(2)-C6 fungal-type DNA-binding domain"/>
    <property type="match status" value="1"/>
</dbReference>
<keyword evidence="3" id="KW-0539">Nucleus</keyword>
<dbReference type="Pfam" id="PF00172">
    <property type="entry name" value="Zn_clus"/>
    <property type="match status" value="1"/>
</dbReference>
<evidence type="ECO:0000313" key="6">
    <source>
        <dbReference type="EMBL" id="KZT55300.1"/>
    </source>
</evidence>
<dbReference type="PANTHER" id="PTHR31001">
    <property type="entry name" value="UNCHARACTERIZED TRANSCRIPTIONAL REGULATORY PROTEIN"/>
    <property type="match status" value="1"/>
</dbReference>
<dbReference type="InterPro" id="IPR050613">
    <property type="entry name" value="Sec_Metabolite_Reg"/>
</dbReference>
<keyword evidence="2" id="KW-0479">Metal-binding</keyword>
<dbReference type="SUPFAM" id="SSF57701">
    <property type="entry name" value="Zn2/Cys6 DNA-binding domain"/>
    <property type="match status" value="1"/>
</dbReference>
<accession>A0A165EPY8</accession>
<evidence type="ECO:0000256" key="2">
    <source>
        <dbReference type="ARBA" id="ARBA00022723"/>
    </source>
</evidence>
<dbReference type="GO" id="GO:0000981">
    <property type="term" value="F:DNA-binding transcription factor activity, RNA polymerase II-specific"/>
    <property type="evidence" value="ECO:0007669"/>
    <property type="project" value="InterPro"/>
</dbReference>
<dbReference type="GO" id="GO:0008270">
    <property type="term" value="F:zinc ion binding"/>
    <property type="evidence" value="ECO:0007669"/>
    <property type="project" value="InterPro"/>
</dbReference>
<dbReference type="FunCoup" id="A0A165EPY8">
    <property type="interactions" value="163"/>
</dbReference>
<dbReference type="CDD" id="cd00067">
    <property type="entry name" value="GAL4"/>
    <property type="match status" value="1"/>
</dbReference>
<dbReference type="InParanoid" id="A0A165EPY8"/>
<evidence type="ECO:0000256" key="4">
    <source>
        <dbReference type="SAM" id="MobiDB-lite"/>
    </source>
</evidence>
<dbReference type="PROSITE" id="PS50048">
    <property type="entry name" value="ZN2_CY6_FUNGAL_2"/>
    <property type="match status" value="1"/>
</dbReference>
<dbReference type="PANTHER" id="PTHR31001:SF87">
    <property type="entry name" value="COL-21"/>
    <property type="match status" value="1"/>
</dbReference>
<dbReference type="PROSITE" id="PS00463">
    <property type="entry name" value="ZN2_CY6_FUNGAL_1"/>
    <property type="match status" value="1"/>
</dbReference>
<feature type="region of interest" description="Disordered" evidence="4">
    <location>
        <begin position="1"/>
        <end position="97"/>
    </location>
</feature>
<reference evidence="6 7" key="1">
    <citation type="journal article" date="2016" name="Mol. Biol. Evol.">
        <title>Comparative Genomics of Early-Diverging Mushroom-Forming Fungi Provides Insights into the Origins of Lignocellulose Decay Capabilities.</title>
        <authorList>
            <person name="Nagy L.G."/>
            <person name="Riley R."/>
            <person name="Tritt A."/>
            <person name="Adam C."/>
            <person name="Daum C."/>
            <person name="Floudas D."/>
            <person name="Sun H."/>
            <person name="Yadav J.S."/>
            <person name="Pangilinan J."/>
            <person name="Larsson K.H."/>
            <person name="Matsuura K."/>
            <person name="Barry K."/>
            <person name="Labutti K."/>
            <person name="Kuo R."/>
            <person name="Ohm R.A."/>
            <person name="Bhattacharya S.S."/>
            <person name="Shirouzu T."/>
            <person name="Yoshinaga Y."/>
            <person name="Martin F.M."/>
            <person name="Grigoriev I.V."/>
            <person name="Hibbett D.S."/>
        </authorList>
    </citation>
    <scope>NUCLEOTIDE SEQUENCE [LARGE SCALE GENOMIC DNA]</scope>
    <source>
        <strain evidence="6 7">HHB12733</strain>
    </source>
</reference>
<feature type="compositionally biased region" description="Low complexity" evidence="4">
    <location>
        <begin position="43"/>
        <end position="69"/>
    </location>
</feature>
<feature type="compositionally biased region" description="Low complexity" evidence="4">
    <location>
        <begin position="710"/>
        <end position="730"/>
    </location>
</feature>
<evidence type="ECO:0000313" key="7">
    <source>
        <dbReference type="Proteomes" id="UP000076842"/>
    </source>
</evidence>
<dbReference type="GO" id="GO:0005634">
    <property type="term" value="C:nucleus"/>
    <property type="evidence" value="ECO:0007669"/>
    <property type="project" value="UniProtKB-SubCell"/>
</dbReference>
<dbReference type="Proteomes" id="UP000076842">
    <property type="component" value="Unassembled WGS sequence"/>
</dbReference>